<organism evidence="2">
    <name type="scientific">Thaumatoptyx cf. gonyptyx RM-2016</name>
    <dbReference type="NCBI Taxonomy" id="1885853"/>
    <lineage>
        <taxon>Eukaryota</taxon>
        <taxon>Metazoa</taxon>
        <taxon>Spiralia</taxon>
        <taxon>Lophotrochozoa</taxon>
        <taxon>Mollusca</taxon>
        <taxon>Gastropoda</taxon>
        <taxon>Heterobranchia</taxon>
        <taxon>Euthyneura</taxon>
        <taxon>Panpulmonata</taxon>
        <taxon>Eupulmonata</taxon>
        <taxon>Stylommatophora</taxon>
        <taxon>Helicina</taxon>
        <taxon>Clausilioidea</taxon>
        <taxon>Clausiliidae</taxon>
        <taxon>Phaedusinae</taxon>
        <taxon>Thaumatoptyx</taxon>
    </lineage>
</organism>
<feature type="transmembrane region" description="Helical" evidence="1">
    <location>
        <begin position="30"/>
        <end position="49"/>
    </location>
</feature>
<dbReference type="Gene3D" id="1.10.287.3510">
    <property type="match status" value="1"/>
</dbReference>
<dbReference type="AlphaFoldDB" id="A0A224ACE7"/>
<feature type="transmembrane region" description="Helical" evidence="1">
    <location>
        <begin position="55"/>
        <end position="80"/>
    </location>
</feature>
<sequence length="92" mass="10572">MFNFMYFLFTMLLIMYMSFFMVIKHYVSAMLILEAMVLILLIFSLNLVGCLMDGYSIYLWVLTLSVCEAAMGLSLLISLVKVKSNELIISSF</sequence>
<geneLocation type="mitochondrion" evidence="2"/>
<accession>A0A224ACE7</accession>
<evidence type="ECO:0000256" key="1">
    <source>
        <dbReference type="SAM" id="Phobius"/>
    </source>
</evidence>
<reference evidence="2" key="1">
    <citation type="journal article" date="2017" name="Zool. J. Linn. Soc.">
        <title>Molecular phylogeny, frequent parallel evolution and new system of Japanese clausiliid land snails (Gastropoda: Stylommatophora).</title>
        <authorList>
            <person name="Motochin R."/>
            <person name="Wang M."/>
            <person name="Ueshima R."/>
        </authorList>
    </citation>
    <scope>NUCLEOTIDE SEQUENCE</scope>
    <source>
        <strain evidence="2">T543</strain>
        <tissue evidence="2">Muscle</tissue>
    </source>
</reference>
<keyword evidence="1" id="KW-0472">Membrane</keyword>
<keyword evidence="2" id="KW-0496">Mitochondrion</keyword>
<proteinExistence type="predicted"/>
<feature type="transmembrane region" description="Helical" evidence="1">
    <location>
        <begin position="6"/>
        <end position="23"/>
    </location>
</feature>
<dbReference type="EMBL" id="LC172145">
    <property type="protein sequence ID" value="BBA10811.1"/>
    <property type="molecule type" value="Genomic_DNA"/>
</dbReference>
<keyword evidence="1" id="KW-0812">Transmembrane</keyword>
<evidence type="ECO:0000313" key="2">
    <source>
        <dbReference type="EMBL" id="BBA10811.1"/>
    </source>
</evidence>
<keyword evidence="1" id="KW-1133">Transmembrane helix</keyword>
<gene>
    <name evidence="2" type="primary">ND4L</name>
</gene>
<protein>
    <submittedName>
        <fullName evidence="2">NADH dehydrogenase subunit 4L</fullName>
    </submittedName>
</protein>
<name>A0A224ACE7_9EUPU</name>